<feature type="compositionally biased region" description="Basic and acidic residues" evidence="8">
    <location>
        <begin position="8"/>
        <end position="17"/>
    </location>
</feature>
<dbReference type="EMBL" id="OX459118">
    <property type="protein sequence ID" value="CAI9089024.1"/>
    <property type="molecule type" value="Genomic_DNA"/>
</dbReference>
<dbReference type="GO" id="GO:0046872">
    <property type="term" value="F:metal ion binding"/>
    <property type="evidence" value="ECO:0007669"/>
    <property type="project" value="UniProtKB-KW"/>
</dbReference>
<keyword evidence="10" id="KW-1185">Reference proteome</keyword>
<keyword evidence="6" id="KW-0479">Metal-binding</keyword>
<evidence type="ECO:0000256" key="4">
    <source>
        <dbReference type="ARBA" id="ARBA00022603"/>
    </source>
</evidence>
<dbReference type="GO" id="GO:0008168">
    <property type="term" value="F:methyltransferase activity"/>
    <property type="evidence" value="ECO:0007669"/>
    <property type="project" value="UniProtKB-KW"/>
</dbReference>
<dbReference type="SUPFAM" id="SSF53335">
    <property type="entry name" value="S-adenosyl-L-methionine-dependent methyltransferases"/>
    <property type="match status" value="1"/>
</dbReference>
<evidence type="ECO:0000256" key="6">
    <source>
        <dbReference type="ARBA" id="ARBA00022723"/>
    </source>
</evidence>
<evidence type="ECO:0000256" key="5">
    <source>
        <dbReference type="ARBA" id="ARBA00022679"/>
    </source>
</evidence>
<organism evidence="9 10">
    <name type="scientific">Oldenlandia corymbosa var. corymbosa</name>
    <dbReference type="NCBI Taxonomy" id="529605"/>
    <lineage>
        <taxon>Eukaryota</taxon>
        <taxon>Viridiplantae</taxon>
        <taxon>Streptophyta</taxon>
        <taxon>Embryophyta</taxon>
        <taxon>Tracheophyta</taxon>
        <taxon>Spermatophyta</taxon>
        <taxon>Magnoliopsida</taxon>
        <taxon>eudicotyledons</taxon>
        <taxon>Gunneridae</taxon>
        <taxon>Pentapetalae</taxon>
        <taxon>asterids</taxon>
        <taxon>lamiids</taxon>
        <taxon>Gentianales</taxon>
        <taxon>Rubiaceae</taxon>
        <taxon>Rubioideae</taxon>
        <taxon>Spermacoceae</taxon>
        <taxon>Hedyotis-Oldenlandia complex</taxon>
        <taxon>Oldenlandia</taxon>
    </lineage>
</organism>
<gene>
    <name evidence="9" type="ORF">OLC1_LOCUS1459</name>
</gene>
<evidence type="ECO:0000256" key="3">
    <source>
        <dbReference type="ARBA" id="ARBA00007967"/>
    </source>
</evidence>
<evidence type="ECO:0000256" key="1">
    <source>
        <dbReference type="ARBA" id="ARBA00001946"/>
    </source>
</evidence>
<evidence type="ECO:0000313" key="10">
    <source>
        <dbReference type="Proteomes" id="UP001161247"/>
    </source>
</evidence>
<reference evidence="9" key="1">
    <citation type="submission" date="2023-03" db="EMBL/GenBank/DDBJ databases">
        <authorList>
            <person name="Julca I."/>
        </authorList>
    </citation>
    <scope>NUCLEOTIDE SEQUENCE</scope>
</reference>
<dbReference type="PANTHER" id="PTHR31009">
    <property type="entry name" value="S-ADENOSYL-L-METHIONINE:CARBOXYL METHYLTRANSFERASE FAMILY PROTEIN"/>
    <property type="match status" value="1"/>
</dbReference>
<keyword evidence="7" id="KW-0460">Magnesium</keyword>
<dbReference type="InterPro" id="IPR005299">
    <property type="entry name" value="MeTrfase_7"/>
</dbReference>
<dbReference type="Gene3D" id="1.10.1200.270">
    <property type="entry name" value="Methyltransferase, alpha-helical capping domain"/>
    <property type="match status" value="1"/>
</dbReference>
<dbReference type="GO" id="GO:0032259">
    <property type="term" value="P:methylation"/>
    <property type="evidence" value="ECO:0007669"/>
    <property type="project" value="UniProtKB-KW"/>
</dbReference>
<dbReference type="InterPro" id="IPR029063">
    <property type="entry name" value="SAM-dependent_MTases_sf"/>
</dbReference>
<accession>A0AAV1C062</accession>
<comment type="similarity">
    <text evidence="3">Belongs to the methyltransferase superfamily. Type-7 methyltransferase family.</text>
</comment>
<keyword evidence="4" id="KW-0489">Methyltransferase</keyword>
<evidence type="ECO:0000256" key="2">
    <source>
        <dbReference type="ARBA" id="ARBA00004913"/>
    </source>
</evidence>
<name>A0AAV1C062_OLDCO</name>
<dbReference type="AlphaFoldDB" id="A0AAV1C062"/>
<proteinExistence type="inferred from homology"/>
<evidence type="ECO:0000313" key="9">
    <source>
        <dbReference type="EMBL" id="CAI9089024.1"/>
    </source>
</evidence>
<sequence>MAPTTNIKEAHPMKGGDDPNSYVQNSSYQKGVIDAAKEIIIEAVTQHLDLENNLTTFDPSKPFSIGDFGCSTGPNTYFAMQNIVEVVAEKYKSIKQPKPEFHVFFNDHVNNDFNILFRGIPPNSDYFAAGVPGSFYSRVLPKGSLHLAHCSYALHWLSQVPKEIQDKNSPAYNKGKIHYTGTEKYVVKAYFDQFQRDMDVFLTSRALELVGGGLLIIQMPGLPSGETMFTMTGAGLLHAILGSSLMELAKSGIISEESVDSFNLPQYHPSMEELGKVIERNNNFTVEKVGILNHPMKDLPFDVQRTSLQVRAVMDMILTEHFGEHILDQLFVIYTRKLQENYDVFDKQIRKDADFFLVLKRKFH</sequence>
<comment type="pathway">
    <text evidence="2">Alkaloid biosynthesis.</text>
</comment>
<feature type="region of interest" description="Disordered" evidence="8">
    <location>
        <begin position="1"/>
        <end position="22"/>
    </location>
</feature>
<keyword evidence="5" id="KW-0808">Transferase</keyword>
<dbReference type="Pfam" id="PF03492">
    <property type="entry name" value="Methyltransf_7"/>
    <property type="match status" value="1"/>
</dbReference>
<dbReference type="InterPro" id="IPR042086">
    <property type="entry name" value="MeTrfase_capping"/>
</dbReference>
<protein>
    <submittedName>
        <fullName evidence="9">OLC1v1023512C2</fullName>
    </submittedName>
</protein>
<comment type="cofactor">
    <cofactor evidence="1">
        <name>Mg(2+)</name>
        <dbReference type="ChEBI" id="CHEBI:18420"/>
    </cofactor>
</comment>
<dbReference type="Gene3D" id="3.40.50.150">
    <property type="entry name" value="Vaccinia Virus protein VP39"/>
    <property type="match status" value="1"/>
</dbReference>
<evidence type="ECO:0000256" key="8">
    <source>
        <dbReference type="SAM" id="MobiDB-lite"/>
    </source>
</evidence>
<dbReference type="Proteomes" id="UP001161247">
    <property type="component" value="Chromosome 1"/>
</dbReference>
<evidence type="ECO:0000256" key="7">
    <source>
        <dbReference type="ARBA" id="ARBA00022842"/>
    </source>
</evidence>